<dbReference type="AlphaFoldDB" id="A0A2S6HCL3"/>
<evidence type="ECO:0000256" key="1">
    <source>
        <dbReference type="SAM" id="Phobius"/>
    </source>
</evidence>
<protein>
    <submittedName>
        <fullName evidence="2">Uncharacterized protein</fullName>
    </submittedName>
</protein>
<sequence length="285" mass="33788">MIYHKSEYIKQNCNMKSINFIVRLNLIQAPLEAAISLFVIEGVLIYSNLFSQSNFDTNVILIMIFFPILISLLIYLLYSIFINGYLLKSIYECACYIKNVNYLKYEIVDNYMKKTSAIIHFVGLISYMLVSVFCAYIFTYFLRYYGMNNSYYIAIIVATGCLIGALWNILGYWGDNKIDWSLVFNDLETINQSLKEKKYNYMIKHFIMDIFMLLLFCTIILITLIYIKDDYKKIEEFNLNSYNLASHSFFIISYFTLLVTYIKKLYKMYFKEGAEVVYSSYEKFF</sequence>
<keyword evidence="1" id="KW-0472">Membrane</keyword>
<feature type="transmembrane region" description="Helical" evidence="1">
    <location>
        <begin position="117"/>
        <end position="138"/>
    </location>
</feature>
<feature type="transmembrane region" description="Helical" evidence="1">
    <location>
        <begin position="206"/>
        <end position="227"/>
    </location>
</feature>
<evidence type="ECO:0000313" key="2">
    <source>
        <dbReference type="EMBL" id="PPK75143.1"/>
    </source>
</evidence>
<proteinExistence type="predicted"/>
<feature type="transmembrane region" description="Helical" evidence="1">
    <location>
        <begin position="59"/>
        <end position="78"/>
    </location>
</feature>
<feature type="transmembrane region" description="Helical" evidence="1">
    <location>
        <begin position="242"/>
        <end position="262"/>
    </location>
</feature>
<keyword evidence="1" id="KW-1133">Transmembrane helix</keyword>
<comment type="caution">
    <text evidence="2">The sequence shown here is derived from an EMBL/GenBank/DDBJ whole genome shotgun (WGS) entry which is preliminary data.</text>
</comment>
<accession>A0A2S6HCL3</accession>
<reference evidence="2 3" key="1">
    <citation type="submission" date="2018-02" db="EMBL/GenBank/DDBJ databases">
        <title>Genomic Encyclopedia of Archaeal and Bacterial Type Strains, Phase II (KMG-II): from individual species to whole genera.</title>
        <authorList>
            <person name="Goeker M."/>
        </authorList>
    </citation>
    <scope>NUCLEOTIDE SEQUENCE [LARGE SCALE GENOMIC DNA]</scope>
    <source>
        <strain evidence="2 3">DSM 3808</strain>
    </source>
</reference>
<keyword evidence="3" id="KW-1185">Reference proteome</keyword>
<keyword evidence="1" id="KW-0812">Transmembrane</keyword>
<dbReference type="RefSeq" id="WP_104439770.1">
    <property type="nucleotide sequence ID" value="NZ_PTJA01000021.1"/>
</dbReference>
<feature type="transmembrane region" description="Helical" evidence="1">
    <location>
        <begin position="150"/>
        <end position="170"/>
    </location>
</feature>
<feature type="transmembrane region" description="Helical" evidence="1">
    <location>
        <begin position="20"/>
        <end position="47"/>
    </location>
</feature>
<dbReference type="Proteomes" id="UP000237749">
    <property type="component" value="Unassembled WGS sequence"/>
</dbReference>
<organism evidence="2 3">
    <name type="scientific">Lacrimispora xylanisolvens</name>
    <dbReference type="NCBI Taxonomy" id="384636"/>
    <lineage>
        <taxon>Bacteria</taxon>
        <taxon>Bacillati</taxon>
        <taxon>Bacillota</taxon>
        <taxon>Clostridia</taxon>
        <taxon>Lachnospirales</taxon>
        <taxon>Lachnospiraceae</taxon>
        <taxon>Lacrimispora</taxon>
    </lineage>
</organism>
<name>A0A2S6HCL3_9FIRM</name>
<dbReference type="EMBL" id="PTJA01000021">
    <property type="protein sequence ID" value="PPK75143.1"/>
    <property type="molecule type" value="Genomic_DNA"/>
</dbReference>
<gene>
    <name evidence="2" type="ORF">BXY41_12149</name>
</gene>
<evidence type="ECO:0000313" key="3">
    <source>
        <dbReference type="Proteomes" id="UP000237749"/>
    </source>
</evidence>